<sequence>MAVNGVGDVIALVQITAQAVKTLHEATVAPDEIKRFINETDRYQSCVKSAAERLRRHGALLKSHNDVKRNIQGVLEQCADTTFKLRKIATKYQQVVRKRGPATGKEAAWQQWFEAFKTVYHSIEWTTKAEMIDKLRAELSRNVQMLTWLEGGLVSDRMDQLLLEMGKIQDILTSALSSPSRTPMSSPLGPSPLSPPATISPSSEFTPPGPEPNSQTQHMAPLTLTDPMLDVDDEWHFDHAVDSQLTFPNNLSFPGTTPGDEYRHVKLASKQEQQQFLQDITAHKAFSEIPVISVSFIWRAPGSAGGVRIEASDPGKVLLVKNGNAVEDIWTLNDKQTIRFRQRGKHFPRNCLPMHDDIIPYSINGDEFTAVIEQGEGLAFFTIEGGRLQDHPKITTTWVNYTFGSKEDCEHFQEILYGWDLRLLVPVSEIYRPHMARDDDRLVGCENVRVWERGPEMRFMAHLIQERGKRLKKYLEFDLCQESIKVEGKGTGRKSILQLSGINATIEEFQLGRKGSTTSLYSNSSAGSFKRRFSWNQSSPLLDKVDIHFKSAEHRDSLLHLALSCRPRLRAATANRKRGRVRFGFGFGFDSYLHNSFEG</sequence>
<dbReference type="AlphaFoldDB" id="A0A0D2G1U8"/>
<dbReference type="Proteomes" id="UP000054266">
    <property type="component" value="Unassembled WGS sequence"/>
</dbReference>
<dbReference type="STRING" id="5601.A0A0D2G1U8"/>
<protein>
    <submittedName>
        <fullName evidence="2">Uncharacterized protein</fullName>
    </submittedName>
</protein>
<reference evidence="2 3" key="1">
    <citation type="submission" date="2015-01" db="EMBL/GenBank/DDBJ databases">
        <title>The Genome Sequence of Capronia semiimmersa CBS27337.</title>
        <authorList>
            <consortium name="The Broad Institute Genomics Platform"/>
            <person name="Cuomo C."/>
            <person name="de Hoog S."/>
            <person name="Gorbushina A."/>
            <person name="Stielow B."/>
            <person name="Teixiera M."/>
            <person name="Abouelleil A."/>
            <person name="Chapman S.B."/>
            <person name="Priest M."/>
            <person name="Young S.K."/>
            <person name="Wortman J."/>
            <person name="Nusbaum C."/>
            <person name="Birren B."/>
        </authorList>
    </citation>
    <scope>NUCLEOTIDE SEQUENCE [LARGE SCALE GENOMIC DNA]</scope>
    <source>
        <strain evidence="2 3">CBS 27337</strain>
    </source>
</reference>
<keyword evidence="3" id="KW-1185">Reference proteome</keyword>
<dbReference type="EMBL" id="KN846960">
    <property type="protein sequence ID" value="KIW66034.1"/>
    <property type="molecule type" value="Genomic_DNA"/>
</dbReference>
<dbReference type="HOGENOM" id="CLU_477333_0_0_1"/>
<evidence type="ECO:0000313" key="2">
    <source>
        <dbReference type="EMBL" id="KIW66034.1"/>
    </source>
</evidence>
<evidence type="ECO:0000256" key="1">
    <source>
        <dbReference type="SAM" id="MobiDB-lite"/>
    </source>
</evidence>
<feature type="region of interest" description="Disordered" evidence="1">
    <location>
        <begin position="176"/>
        <end position="218"/>
    </location>
</feature>
<proteinExistence type="predicted"/>
<accession>A0A0D2G1U8</accession>
<gene>
    <name evidence="2" type="ORF">PV04_08243</name>
</gene>
<name>A0A0D2G1U8_9EURO</name>
<organism evidence="2 3">
    <name type="scientific">Phialophora macrospora</name>
    <dbReference type="NCBI Taxonomy" id="1851006"/>
    <lineage>
        <taxon>Eukaryota</taxon>
        <taxon>Fungi</taxon>
        <taxon>Dikarya</taxon>
        <taxon>Ascomycota</taxon>
        <taxon>Pezizomycotina</taxon>
        <taxon>Eurotiomycetes</taxon>
        <taxon>Chaetothyriomycetidae</taxon>
        <taxon>Chaetothyriales</taxon>
        <taxon>Herpotrichiellaceae</taxon>
        <taxon>Phialophora</taxon>
    </lineage>
</organism>
<evidence type="ECO:0000313" key="3">
    <source>
        <dbReference type="Proteomes" id="UP000054266"/>
    </source>
</evidence>